<reference evidence="2 3" key="1">
    <citation type="submission" date="2023-11" db="EMBL/GenBank/DDBJ databases">
        <authorList>
            <person name="Okamura Y."/>
        </authorList>
    </citation>
    <scope>NUCLEOTIDE SEQUENCE [LARGE SCALE GENOMIC DNA]</scope>
</reference>
<dbReference type="Pfam" id="PF06451">
    <property type="entry name" value="Moricin"/>
    <property type="match status" value="1"/>
</dbReference>
<dbReference type="InterPro" id="IPR009456">
    <property type="entry name" value="Moricin_fam"/>
</dbReference>
<evidence type="ECO:0000313" key="2">
    <source>
        <dbReference type="EMBL" id="CAK1555104.1"/>
    </source>
</evidence>
<keyword evidence="3" id="KW-1185">Reference proteome</keyword>
<dbReference type="Gene3D" id="1.20.5.750">
    <property type="entry name" value="Moricin domain"/>
    <property type="match status" value="1"/>
</dbReference>
<dbReference type="AlphaFoldDB" id="A0AAV1K014"/>
<protein>
    <recommendedName>
        <fullName evidence="4">Virescein</fullName>
    </recommendedName>
</protein>
<dbReference type="InterPro" id="IPR037043">
    <property type="entry name" value="Moricin_sf"/>
</dbReference>
<evidence type="ECO:0000313" key="3">
    <source>
        <dbReference type="Proteomes" id="UP001497472"/>
    </source>
</evidence>
<proteinExistence type="predicted"/>
<sequence>MKLVSLFVFLMAVLAMFVGDAGANPKVNVGAIKKGGRVIKKGLGIVGAAGTAHEVYESVKNRRNQG</sequence>
<accession>A0AAV1K014</accession>
<feature type="chain" id="PRO_5043729463" description="Virescein" evidence="1">
    <location>
        <begin position="24"/>
        <end position="66"/>
    </location>
</feature>
<evidence type="ECO:0000256" key="1">
    <source>
        <dbReference type="SAM" id="SignalP"/>
    </source>
</evidence>
<dbReference type="Proteomes" id="UP001497472">
    <property type="component" value="Unassembled WGS sequence"/>
</dbReference>
<gene>
    <name evidence="2" type="ORF">LNINA_LOCUS13941</name>
</gene>
<comment type="caution">
    <text evidence="2">The sequence shown here is derived from an EMBL/GenBank/DDBJ whole genome shotgun (WGS) entry which is preliminary data.</text>
</comment>
<dbReference type="EMBL" id="CAVLEF010000280">
    <property type="protein sequence ID" value="CAK1555104.1"/>
    <property type="molecule type" value="Genomic_DNA"/>
</dbReference>
<feature type="signal peptide" evidence="1">
    <location>
        <begin position="1"/>
        <end position="23"/>
    </location>
</feature>
<evidence type="ECO:0008006" key="4">
    <source>
        <dbReference type="Google" id="ProtNLM"/>
    </source>
</evidence>
<keyword evidence="1" id="KW-0732">Signal</keyword>
<dbReference type="GO" id="GO:0042742">
    <property type="term" value="P:defense response to bacterium"/>
    <property type="evidence" value="ECO:0007669"/>
    <property type="project" value="InterPro"/>
</dbReference>
<name>A0AAV1K014_9NEOP</name>
<organism evidence="2 3">
    <name type="scientific">Leptosia nina</name>
    <dbReference type="NCBI Taxonomy" id="320188"/>
    <lineage>
        <taxon>Eukaryota</taxon>
        <taxon>Metazoa</taxon>
        <taxon>Ecdysozoa</taxon>
        <taxon>Arthropoda</taxon>
        <taxon>Hexapoda</taxon>
        <taxon>Insecta</taxon>
        <taxon>Pterygota</taxon>
        <taxon>Neoptera</taxon>
        <taxon>Endopterygota</taxon>
        <taxon>Lepidoptera</taxon>
        <taxon>Glossata</taxon>
        <taxon>Ditrysia</taxon>
        <taxon>Papilionoidea</taxon>
        <taxon>Pieridae</taxon>
        <taxon>Pierinae</taxon>
        <taxon>Leptosia</taxon>
    </lineage>
</organism>
<dbReference type="GO" id="GO:0005576">
    <property type="term" value="C:extracellular region"/>
    <property type="evidence" value="ECO:0007669"/>
    <property type="project" value="InterPro"/>
</dbReference>